<dbReference type="EMBL" id="ABCK01000004">
    <property type="protein sequence ID" value="EDM28797.1"/>
    <property type="molecule type" value="Genomic_DNA"/>
</dbReference>
<comment type="caution">
    <text evidence="2">The sequence shown here is derived from an EMBL/GenBank/DDBJ whole genome shotgun (WGS) entry which is preliminary data.</text>
</comment>
<accession>A6DIE3</accession>
<evidence type="ECO:0008006" key="4">
    <source>
        <dbReference type="Google" id="ProtNLM"/>
    </source>
</evidence>
<organism evidence="2 3">
    <name type="scientific">Lentisphaera araneosa HTCC2155</name>
    <dbReference type="NCBI Taxonomy" id="313628"/>
    <lineage>
        <taxon>Bacteria</taxon>
        <taxon>Pseudomonadati</taxon>
        <taxon>Lentisphaerota</taxon>
        <taxon>Lentisphaeria</taxon>
        <taxon>Lentisphaerales</taxon>
        <taxon>Lentisphaeraceae</taxon>
        <taxon>Lentisphaera</taxon>
    </lineage>
</organism>
<protein>
    <recommendedName>
        <fullName evidence="4">DUF4878 domain-containing protein</fullName>
    </recommendedName>
</protein>
<evidence type="ECO:0000313" key="2">
    <source>
        <dbReference type="EMBL" id="EDM28797.1"/>
    </source>
</evidence>
<evidence type="ECO:0000256" key="1">
    <source>
        <dbReference type="SAM" id="SignalP"/>
    </source>
</evidence>
<name>A6DIE3_9BACT</name>
<proteinExistence type="predicted"/>
<feature type="chain" id="PRO_5002691135" description="DUF4878 domain-containing protein" evidence="1">
    <location>
        <begin position="19"/>
        <end position="138"/>
    </location>
</feature>
<keyword evidence="1" id="KW-0732">Signal</keyword>
<dbReference type="Proteomes" id="UP000004947">
    <property type="component" value="Unassembled WGS sequence"/>
</dbReference>
<keyword evidence="3" id="KW-1185">Reference proteome</keyword>
<dbReference type="RefSeq" id="WP_007277674.1">
    <property type="nucleotide sequence ID" value="NZ_ABCK01000004.1"/>
</dbReference>
<gene>
    <name evidence="2" type="ORF">LNTAR_09509</name>
</gene>
<sequence>MKKILLSAMFILTTFVYAEVPKSLEGNWSLNKEASIKELESLDENEKTLAMMRLNVMSDIKYVVDDNSIKMSKKGKVINESTITKVVQDKKNVIIEISFSNKGKKGKQSLTFIPKDKGNYFIDSGKFGNMNQFVWSKN</sequence>
<feature type="signal peptide" evidence="1">
    <location>
        <begin position="1"/>
        <end position="18"/>
    </location>
</feature>
<reference evidence="2 3" key="1">
    <citation type="journal article" date="2010" name="J. Bacteriol.">
        <title>Genome sequence of Lentisphaera araneosa HTCC2155T, the type species of the order Lentisphaerales in the phylum Lentisphaerae.</title>
        <authorList>
            <person name="Thrash J.C."/>
            <person name="Cho J.C."/>
            <person name="Vergin K.L."/>
            <person name="Morris R.M."/>
            <person name="Giovannoni S.J."/>
        </authorList>
    </citation>
    <scope>NUCLEOTIDE SEQUENCE [LARGE SCALE GENOMIC DNA]</scope>
    <source>
        <strain evidence="2 3">HTCC2155</strain>
    </source>
</reference>
<evidence type="ECO:0000313" key="3">
    <source>
        <dbReference type="Proteomes" id="UP000004947"/>
    </source>
</evidence>
<dbReference type="AlphaFoldDB" id="A6DIE3"/>